<feature type="signal peptide" evidence="1">
    <location>
        <begin position="1"/>
        <end position="20"/>
    </location>
</feature>
<name>A0A1M5WWI1_9CLOT</name>
<dbReference type="RefSeq" id="WP_072831797.1">
    <property type="nucleotide sequence ID" value="NZ_FQXP01000006.1"/>
</dbReference>
<evidence type="ECO:0000256" key="1">
    <source>
        <dbReference type="SAM" id="SignalP"/>
    </source>
</evidence>
<proteinExistence type="predicted"/>
<dbReference type="PROSITE" id="PS51257">
    <property type="entry name" value="PROKAR_LIPOPROTEIN"/>
    <property type="match status" value="1"/>
</dbReference>
<dbReference type="AlphaFoldDB" id="A0A1M5WWI1"/>
<evidence type="ECO:0000313" key="3">
    <source>
        <dbReference type="Proteomes" id="UP000184526"/>
    </source>
</evidence>
<evidence type="ECO:0008006" key="4">
    <source>
        <dbReference type="Google" id="ProtNLM"/>
    </source>
</evidence>
<dbReference type="EMBL" id="FQXP01000006">
    <property type="protein sequence ID" value="SHH91851.1"/>
    <property type="molecule type" value="Genomic_DNA"/>
</dbReference>
<gene>
    <name evidence="2" type="ORF">SAMN02745196_01919</name>
</gene>
<sequence length="175" mass="20147">MKKLVSLFLSLCLVFSFMMGCGKKENVYEGFIKKLVDPETYKSIAKIEDYKENPGAFDKAYGESYEKAFEGYLNKEGIDSLMKPFIASIFEEVMQYKDINGVKDIKISDVKKDDKSDYDYVSCNVTYVYTTNSGETIDMKESFAFHINKKDKIIQNVWIDKDNSSIMKLASTIKR</sequence>
<dbReference type="Proteomes" id="UP000184526">
    <property type="component" value="Unassembled WGS sequence"/>
</dbReference>
<evidence type="ECO:0000313" key="2">
    <source>
        <dbReference type="EMBL" id="SHH91851.1"/>
    </source>
</evidence>
<reference evidence="2 3" key="1">
    <citation type="submission" date="2016-11" db="EMBL/GenBank/DDBJ databases">
        <authorList>
            <person name="Jaros S."/>
            <person name="Januszkiewicz K."/>
            <person name="Wedrychowicz H."/>
        </authorList>
    </citation>
    <scope>NUCLEOTIDE SEQUENCE [LARGE SCALE GENOMIC DNA]</scope>
    <source>
        <strain evidence="2 3">DSM 3089</strain>
    </source>
</reference>
<keyword evidence="3" id="KW-1185">Reference proteome</keyword>
<accession>A0A1M5WWI1</accession>
<organism evidence="2 3">
    <name type="scientific">Clostridium collagenovorans DSM 3089</name>
    <dbReference type="NCBI Taxonomy" id="1121306"/>
    <lineage>
        <taxon>Bacteria</taxon>
        <taxon>Bacillati</taxon>
        <taxon>Bacillota</taxon>
        <taxon>Clostridia</taxon>
        <taxon>Eubacteriales</taxon>
        <taxon>Clostridiaceae</taxon>
        <taxon>Clostridium</taxon>
    </lineage>
</organism>
<keyword evidence="1" id="KW-0732">Signal</keyword>
<feature type="chain" id="PRO_5039199453" description="Lipoprotein" evidence="1">
    <location>
        <begin position="21"/>
        <end position="175"/>
    </location>
</feature>
<protein>
    <recommendedName>
        <fullName evidence="4">Lipoprotein</fullName>
    </recommendedName>
</protein>